<dbReference type="PANTHER" id="PTHR35329">
    <property type="entry name" value="CHITIN SYNTHASE EXPORT CHAPERONE"/>
    <property type="match status" value="1"/>
</dbReference>
<dbReference type="GO" id="GO:0051082">
    <property type="term" value="F:unfolded protein binding"/>
    <property type="evidence" value="ECO:0007669"/>
    <property type="project" value="TreeGrafter"/>
</dbReference>
<keyword evidence="1" id="KW-0812">Transmembrane</keyword>
<dbReference type="Proteomes" id="UP000886653">
    <property type="component" value="Unassembled WGS sequence"/>
</dbReference>
<organism evidence="2 3">
    <name type="scientific">Cronartium quercuum f. sp. fusiforme G11</name>
    <dbReference type="NCBI Taxonomy" id="708437"/>
    <lineage>
        <taxon>Eukaryota</taxon>
        <taxon>Fungi</taxon>
        <taxon>Dikarya</taxon>
        <taxon>Basidiomycota</taxon>
        <taxon>Pucciniomycotina</taxon>
        <taxon>Pucciniomycetes</taxon>
        <taxon>Pucciniales</taxon>
        <taxon>Coleosporiaceae</taxon>
        <taxon>Cronartium</taxon>
    </lineage>
</organism>
<sequence length="198" mass="21480">MLSQGSRTLVWVTAIHLSLIVSFFSVLVWLGLLGFQLVEDGTLASLGLLTGLTGILAIGSAYIFLDTAFGITHYFQSKPPSHLYSPWTFSLVILWPLIACLIYACATTIVVLHRLGERRPLIYTFGAAITLALAEASRYGLSHTLCRRSSGSVDGSFLGTFLETAALGWLLTGWVAITEANWDEFEAWDPGSTHGGQP</sequence>
<feature type="transmembrane region" description="Helical" evidence="1">
    <location>
        <begin position="9"/>
        <end position="32"/>
    </location>
</feature>
<dbReference type="PANTHER" id="PTHR35329:SF1">
    <property type="entry name" value="CHITIN SYNTHASE EXPORT CHAPERONE"/>
    <property type="match status" value="1"/>
</dbReference>
<dbReference type="AlphaFoldDB" id="A0A9P6T953"/>
<dbReference type="EMBL" id="MU167325">
    <property type="protein sequence ID" value="KAG0143230.1"/>
    <property type="molecule type" value="Genomic_DNA"/>
</dbReference>
<feature type="transmembrane region" description="Helical" evidence="1">
    <location>
        <begin position="86"/>
        <end position="115"/>
    </location>
</feature>
<comment type="caution">
    <text evidence="2">The sequence shown here is derived from an EMBL/GenBank/DDBJ whole genome shotgun (WGS) entry which is preliminary data.</text>
</comment>
<dbReference type="Pfam" id="PF12271">
    <property type="entry name" value="Chs7"/>
    <property type="match status" value="1"/>
</dbReference>
<dbReference type="GO" id="GO:0006457">
    <property type="term" value="P:protein folding"/>
    <property type="evidence" value="ECO:0007669"/>
    <property type="project" value="TreeGrafter"/>
</dbReference>
<accession>A0A9P6T953</accession>
<evidence type="ECO:0000313" key="2">
    <source>
        <dbReference type="EMBL" id="KAG0143230.1"/>
    </source>
</evidence>
<dbReference type="InterPro" id="IPR022057">
    <property type="entry name" value="Chs7"/>
</dbReference>
<name>A0A9P6T953_9BASI</name>
<proteinExistence type="predicted"/>
<gene>
    <name evidence="2" type="ORF">CROQUDRAFT_49140</name>
</gene>
<reference evidence="2" key="1">
    <citation type="submission" date="2013-11" db="EMBL/GenBank/DDBJ databases">
        <title>Genome sequence of the fusiform rust pathogen reveals effectors for host alternation and coevolution with pine.</title>
        <authorList>
            <consortium name="DOE Joint Genome Institute"/>
            <person name="Smith K."/>
            <person name="Pendleton A."/>
            <person name="Kubisiak T."/>
            <person name="Anderson C."/>
            <person name="Salamov A."/>
            <person name="Aerts A."/>
            <person name="Riley R."/>
            <person name="Clum A."/>
            <person name="Lindquist E."/>
            <person name="Ence D."/>
            <person name="Campbell M."/>
            <person name="Kronenberg Z."/>
            <person name="Feau N."/>
            <person name="Dhillon B."/>
            <person name="Hamelin R."/>
            <person name="Burleigh J."/>
            <person name="Smith J."/>
            <person name="Yandell M."/>
            <person name="Nelson C."/>
            <person name="Grigoriev I."/>
            <person name="Davis J."/>
        </authorList>
    </citation>
    <scope>NUCLEOTIDE SEQUENCE</scope>
    <source>
        <strain evidence="2">G11</strain>
    </source>
</reference>
<feature type="transmembrane region" description="Helical" evidence="1">
    <location>
        <begin position="44"/>
        <end position="65"/>
    </location>
</feature>
<evidence type="ECO:0000256" key="1">
    <source>
        <dbReference type="SAM" id="Phobius"/>
    </source>
</evidence>
<keyword evidence="1" id="KW-0472">Membrane</keyword>
<keyword evidence="1" id="KW-1133">Transmembrane helix</keyword>
<protein>
    <recommendedName>
        <fullName evidence="4">Chitin synthase export chaperone</fullName>
    </recommendedName>
</protein>
<evidence type="ECO:0000313" key="3">
    <source>
        <dbReference type="Proteomes" id="UP000886653"/>
    </source>
</evidence>
<dbReference type="OrthoDB" id="5582162at2759"/>
<dbReference type="GO" id="GO:0005789">
    <property type="term" value="C:endoplasmic reticulum membrane"/>
    <property type="evidence" value="ECO:0007669"/>
    <property type="project" value="TreeGrafter"/>
</dbReference>
<evidence type="ECO:0008006" key="4">
    <source>
        <dbReference type="Google" id="ProtNLM"/>
    </source>
</evidence>
<keyword evidence="3" id="KW-1185">Reference proteome</keyword>